<evidence type="ECO:0008006" key="4">
    <source>
        <dbReference type="Google" id="ProtNLM"/>
    </source>
</evidence>
<keyword evidence="1" id="KW-0732">Signal</keyword>
<evidence type="ECO:0000313" key="2">
    <source>
        <dbReference type="EMBL" id="CZF78856.1"/>
    </source>
</evidence>
<proteinExistence type="predicted"/>
<dbReference type="Proteomes" id="UP000073601">
    <property type="component" value="Unassembled WGS sequence"/>
</dbReference>
<reference evidence="3" key="1">
    <citation type="submission" date="2016-02" db="EMBL/GenBank/DDBJ databases">
        <authorList>
            <person name="Rodrigo-Torres Lidia"/>
            <person name="Arahal R.David."/>
        </authorList>
    </citation>
    <scope>NUCLEOTIDE SEQUENCE [LARGE SCALE GENOMIC DNA]</scope>
    <source>
        <strain evidence="3">CECT 8713</strain>
    </source>
</reference>
<dbReference type="OrthoDB" id="5915569at2"/>
<dbReference type="EMBL" id="FIZY01000004">
    <property type="protein sequence ID" value="CZF78856.1"/>
    <property type="molecule type" value="Genomic_DNA"/>
</dbReference>
<dbReference type="InterPro" id="IPR021307">
    <property type="entry name" value="DUF2884"/>
</dbReference>
<protein>
    <recommendedName>
        <fullName evidence="4">DUF2884 domain-containing protein</fullName>
    </recommendedName>
</protein>
<gene>
    <name evidence="2" type="ORF">GMA8713_00743</name>
</gene>
<organism evidence="2 3">
    <name type="scientific">Grimontia marina</name>
    <dbReference type="NCBI Taxonomy" id="646534"/>
    <lineage>
        <taxon>Bacteria</taxon>
        <taxon>Pseudomonadati</taxon>
        <taxon>Pseudomonadota</taxon>
        <taxon>Gammaproteobacteria</taxon>
        <taxon>Vibrionales</taxon>
        <taxon>Vibrionaceae</taxon>
        <taxon>Grimontia</taxon>
    </lineage>
</organism>
<evidence type="ECO:0000313" key="3">
    <source>
        <dbReference type="Proteomes" id="UP000073601"/>
    </source>
</evidence>
<keyword evidence="3" id="KW-1185">Reference proteome</keyword>
<dbReference type="AlphaFoldDB" id="A0A128EXX2"/>
<name>A0A128EXX2_9GAMM</name>
<dbReference type="RefSeq" id="WP_062705839.1">
    <property type="nucleotide sequence ID" value="NZ_CAWRCI010000004.1"/>
</dbReference>
<feature type="chain" id="PRO_5007281809" description="DUF2884 domain-containing protein" evidence="1">
    <location>
        <begin position="25"/>
        <end position="253"/>
    </location>
</feature>
<evidence type="ECO:0000256" key="1">
    <source>
        <dbReference type="SAM" id="SignalP"/>
    </source>
</evidence>
<sequence length="253" mass="28245">MGIVSLTNMLKVSCALLAMLPFLAAADACRPELHGDIEIKSNSIFIEQNNNTFRIEPNGNLYVDVHRVSLNDAQKASLTAYSERVRADLPFISKSLSDELQTSWRALDGVLATELGEQSSLRGEFGQFHQHLQRSVSASFYAEDHSPQLNHRALTHTVRELESSLPQLIATVSSRGLMDIAALSAGQNNRMEFISKKMATLQDKLANEVRVQRNRTVGVRQELCSRLGVWQDRESEISELIPALKGWKTVTVR</sequence>
<accession>A0A128EXX2</accession>
<dbReference type="Pfam" id="PF11101">
    <property type="entry name" value="DUF2884"/>
    <property type="match status" value="1"/>
</dbReference>
<feature type="signal peptide" evidence="1">
    <location>
        <begin position="1"/>
        <end position="24"/>
    </location>
</feature>